<sequence length="393" mass="44156">MNQTVNAPAPAPTPANTVTAASKPVFLVLSAHDYRSPRRANIHFITRELAKLGTTRFFSLRYSKLSRYTHDPRLSLDNEANQIGFYYGVECYLWKTLYHPFNTRRPWLRPLENLMYRLYSRGRNPVLRRWIREADVILLESGVAPIFFDLIKQLNPSAKVLYRASDALDTINVAEYVNQAFARAAPQMDAIALPSKALAEGIPSRHNLAFVPHGIDHAVAEQADPSPYGEGIHAVSVGSMLFDPEFFVLAARRFPHIQFHIIGCGQPAHPDYGPNVHLYGEMPFAQTLPYIKHAQLGIAPYSSINLPVYLRDTSMKLIQYAFFGVPAICPHFIAADYSNRFGYDLGDADSIAAAIERALHPEQPLRAQPVLNWEQVAERMLTPNAFADTELVV</sequence>
<keyword evidence="3" id="KW-1185">Reference proteome</keyword>
<dbReference type="EC" id="2.4.1.264" evidence="2"/>
<feature type="domain" description="Glucuronosyltransferase GumK N-terminal" evidence="1">
    <location>
        <begin position="28"/>
        <end position="194"/>
    </location>
</feature>
<accession>A0ABU1V204</accession>
<keyword evidence="2" id="KW-0328">Glycosyltransferase</keyword>
<dbReference type="Pfam" id="PF22059">
    <property type="entry name" value="GumK_N"/>
    <property type="match status" value="1"/>
</dbReference>
<dbReference type="RefSeq" id="WP_310074842.1">
    <property type="nucleotide sequence ID" value="NZ_JAVDVX010000007.1"/>
</dbReference>
<organism evidence="2 3">
    <name type="scientific">Cellvibrio fibrivorans</name>
    <dbReference type="NCBI Taxonomy" id="126350"/>
    <lineage>
        <taxon>Bacteria</taxon>
        <taxon>Pseudomonadati</taxon>
        <taxon>Pseudomonadota</taxon>
        <taxon>Gammaproteobacteria</taxon>
        <taxon>Cellvibrionales</taxon>
        <taxon>Cellvibrionaceae</taxon>
        <taxon>Cellvibrio</taxon>
    </lineage>
</organism>
<dbReference type="InterPro" id="IPR054299">
    <property type="entry name" value="GumK_N"/>
</dbReference>
<name>A0ABU1V204_9GAMM</name>
<dbReference type="SUPFAM" id="SSF53756">
    <property type="entry name" value="UDP-Glycosyltransferase/glycogen phosphorylase"/>
    <property type="match status" value="1"/>
</dbReference>
<dbReference type="GO" id="GO:0016757">
    <property type="term" value="F:glycosyltransferase activity"/>
    <property type="evidence" value="ECO:0007669"/>
    <property type="project" value="UniProtKB-KW"/>
</dbReference>
<reference evidence="2 3" key="1">
    <citation type="submission" date="2023-07" db="EMBL/GenBank/DDBJ databases">
        <title>Sorghum-associated microbial communities from plants grown in Nebraska, USA.</title>
        <authorList>
            <person name="Schachtman D."/>
        </authorList>
    </citation>
    <scope>NUCLEOTIDE SEQUENCE [LARGE SCALE GENOMIC DNA]</scope>
    <source>
        <strain evidence="2 3">BE190</strain>
    </source>
</reference>
<keyword evidence="2" id="KW-0808">Transferase</keyword>
<proteinExistence type="predicted"/>
<evidence type="ECO:0000313" key="3">
    <source>
        <dbReference type="Proteomes" id="UP001253595"/>
    </source>
</evidence>
<dbReference type="EMBL" id="JAVDVX010000007">
    <property type="protein sequence ID" value="MDR7091486.1"/>
    <property type="molecule type" value="Genomic_DNA"/>
</dbReference>
<dbReference type="Proteomes" id="UP001253595">
    <property type="component" value="Unassembled WGS sequence"/>
</dbReference>
<protein>
    <submittedName>
        <fullName evidence="2">2-beta-glucuronyltransferase</fullName>
        <ecNumber evidence="2">2.4.1.264</ecNumber>
    </submittedName>
</protein>
<evidence type="ECO:0000259" key="1">
    <source>
        <dbReference type="Pfam" id="PF22059"/>
    </source>
</evidence>
<gene>
    <name evidence="2" type="ORF">J2X05_003521</name>
</gene>
<dbReference type="Gene3D" id="3.40.50.11010">
    <property type="match status" value="1"/>
</dbReference>
<dbReference type="Gene3D" id="3.40.50.2000">
    <property type="entry name" value="Glycogen Phosphorylase B"/>
    <property type="match status" value="1"/>
</dbReference>
<evidence type="ECO:0000313" key="2">
    <source>
        <dbReference type="EMBL" id="MDR7091486.1"/>
    </source>
</evidence>
<comment type="caution">
    <text evidence="2">The sequence shown here is derived from an EMBL/GenBank/DDBJ whole genome shotgun (WGS) entry which is preliminary data.</text>
</comment>